<evidence type="ECO:0000313" key="1">
    <source>
        <dbReference type="EMBL" id="KAF0748246.1"/>
    </source>
</evidence>
<dbReference type="InterPro" id="IPR004242">
    <property type="entry name" value="Transposase_21"/>
</dbReference>
<dbReference type="PANTHER" id="PTHR46579">
    <property type="entry name" value="F5/8 TYPE C DOMAIN-CONTAINING PROTEIN-RELATED"/>
    <property type="match status" value="1"/>
</dbReference>
<reference evidence="1 2" key="1">
    <citation type="submission" date="2019-08" db="EMBL/GenBank/DDBJ databases">
        <title>Whole genome of Aphis craccivora.</title>
        <authorList>
            <person name="Voronova N.V."/>
            <person name="Shulinski R.S."/>
            <person name="Bandarenka Y.V."/>
            <person name="Zhorov D.G."/>
            <person name="Warner D."/>
        </authorList>
    </citation>
    <scope>NUCLEOTIDE SEQUENCE [LARGE SCALE GENOMIC DNA]</scope>
    <source>
        <strain evidence="1">180601</strain>
        <tissue evidence="1">Whole Body</tissue>
    </source>
</reference>
<dbReference type="PANTHER" id="PTHR46579:SF1">
    <property type="entry name" value="F5_8 TYPE C DOMAIN-CONTAINING PROTEIN"/>
    <property type="match status" value="1"/>
</dbReference>
<dbReference type="Pfam" id="PF02992">
    <property type="entry name" value="Transposase_21"/>
    <property type="match status" value="1"/>
</dbReference>
<organism evidence="1 2">
    <name type="scientific">Aphis craccivora</name>
    <name type="common">Cowpea aphid</name>
    <dbReference type="NCBI Taxonomy" id="307492"/>
    <lineage>
        <taxon>Eukaryota</taxon>
        <taxon>Metazoa</taxon>
        <taxon>Ecdysozoa</taxon>
        <taxon>Arthropoda</taxon>
        <taxon>Hexapoda</taxon>
        <taxon>Insecta</taxon>
        <taxon>Pterygota</taxon>
        <taxon>Neoptera</taxon>
        <taxon>Paraneoptera</taxon>
        <taxon>Hemiptera</taxon>
        <taxon>Sternorrhyncha</taxon>
        <taxon>Aphidomorpha</taxon>
        <taxon>Aphidoidea</taxon>
        <taxon>Aphididae</taxon>
        <taxon>Aphidini</taxon>
        <taxon>Aphis</taxon>
        <taxon>Aphis</taxon>
    </lineage>
</organism>
<evidence type="ECO:0000313" key="2">
    <source>
        <dbReference type="Proteomes" id="UP000478052"/>
    </source>
</evidence>
<comment type="caution">
    <text evidence="1">The sequence shown here is derived from an EMBL/GenBank/DDBJ whole genome shotgun (WGS) entry which is preliminary data.</text>
</comment>
<sequence length="733" mass="84710">MKYDNNSSGVEEDDIYIDDVDLPEAYETFQTPVNTRNKPLYEGCKISLGESELLLLMFSLRHKLTARALDDLIDLVNCHTPCIVHQSKYYLLKQYKNDPPKQNFFCENCHGLLDEMNTLNTQVECPHCSKDNNMKSLQESLGYFLTFPLKDQIKNLLETNIGTKLCWDYSDDGTINDVISGAMYTKLKAKYNITKWISLQWTTDGIQVFKSSKISVWPIQVMINELSYNDRRENILLVGLWYSTTKPDMNTFLDPFTKELCDLQNNGIDFIQPSTKLLTNIKVHSIISSVDSVARPMIQNIKQFNGKFGCPFCLNEGAIRNIGRGQSRMYIGGLGTKRTLQQHLNDCDFVNLNGCIRRGVKGASVLLLLDEFHIIKSFVPDYMHSVLLGVVKTFVEAWFDSSNSTCVWYLGRKLREFDARLLNTKPPHEVTRTSRSIHDRKQWKASEWRTFLLYTSTICLQGLLPPRYYKHWHYLIIGMYTLLQNRINNEEIDHAEFCLNKFVSSIPNLYGEHFLKFNGTQSVPEQICKNYQLERNLRVMISDITTTRSLTQYSCANKLFKKLSGYLHVTNAIQTGPLTTFGKPIFEDLCLTLQQKVCIENKIGQTLPNTTEFQSFHRFILKGMLIHTTTYQRLKKRHNSTVQLKDGEFVDISHLLQYRINTNCNFESILMGHQLNQIPNINISPVFKTATVTTKLSNNIVCFFPEELKSKCYRILHNDTMYVTPIVNSFERD</sequence>
<proteinExistence type="predicted"/>
<dbReference type="Proteomes" id="UP000478052">
    <property type="component" value="Unassembled WGS sequence"/>
</dbReference>
<dbReference type="EMBL" id="VUJU01006553">
    <property type="protein sequence ID" value="KAF0748246.1"/>
    <property type="molecule type" value="Genomic_DNA"/>
</dbReference>
<dbReference type="AlphaFoldDB" id="A0A6G0Y3E3"/>
<protein>
    <submittedName>
        <fullName evidence="1">Uncharacterized protein</fullName>
    </submittedName>
</protein>
<dbReference type="OrthoDB" id="7549404at2759"/>
<name>A0A6G0Y3E3_APHCR</name>
<gene>
    <name evidence="1" type="ORF">FWK35_00032494</name>
</gene>
<keyword evidence="2" id="KW-1185">Reference proteome</keyword>
<accession>A0A6G0Y3E3</accession>